<dbReference type="Proteomes" id="UP000179840">
    <property type="component" value="Unassembled WGS sequence"/>
</dbReference>
<feature type="domain" description="Antibacterial effector protein Tle3 C-terminal" evidence="2">
    <location>
        <begin position="613"/>
        <end position="662"/>
    </location>
</feature>
<dbReference type="Pfam" id="PF11678">
    <property type="entry name" value="Tle3_C"/>
    <property type="match status" value="1"/>
</dbReference>
<dbReference type="AlphaFoldDB" id="A0A1S1U2M0"/>
<evidence type="ECO:0000313" key="4">
    <source>
        <dbReference type="EMBL" id="OHV94388.1"/>
    </source>
</evidence>
<evidence type="ECO:0000256" key="1">
    <source>
        <dbReference type="SAM" id="MobiDB-lite"/>
    </source>
</evidence>
<evidence type="ECO:0000313" key="5">
    <source>
        <dbReference type="Proteomes" id="UP000179840"/>
    </source>
</evidence>
<feature type="domain" description="T6SS Tle3 phospholipase effector alpha/beta" evidence="3">
    <location>
        <begin position="41"/>
        <end position="383"/>
    </location>
</feature>
<feature type="region of interest" description="Disordered" evidence="1">
    <location>
        <begin position="511"/>
        <end position="548"/>
    </location>
</feature>
<dbReference type="InterPro" id="IPR021692">
    <property type="entry name" value="Tle3_C"/>
</dbReference>
<name>A0A1S1U2M0_9BURK</name>
<organism evidence="4 5">
    <name type="scientific">Janthinobacterium lividum</name>
    <dbReference type="NCBI Taxonomy" id="29581"/>
    <lineage>
        <taxon>Bacteria</taxon>
        <taxon>Pseudomonadati</taxon>
        <taxon>Pseudomonadota</taxon>
        <taxon>Betaproteobacteria</taxon>
        <taxon>Burkholderiales</taxon>
        <taxon>Oxalobacteraceae</taxon>
        <taxon>Janthinobacterium</taxon>
    </lineage>
</organism>
<dbReference type="InterPro" id="IPR056221">
    <property type="entry name" value="Tle3_ab_dom"/>
</dbReference>
<proteinExistence type="predicted"/>
<sequence>MSHADSAPADGEDIKLVVGKFNGTSLFSYSLLDCLQQMPSPGIVIFVHGVNSDGEWYRAAEAGLCKGLNTRMKRCDEHLCHATPEAGQLTPLRYRSELSDDGYVDPDYTASTFIGPQAHFSPVIQFRWGYKASDKELQAYGDSVYLNEHAYWGGGPFANGCSSLPDLWGEGLSDALFLFIHIEHLNPVNDRIVYACPPRPYFVLAALRLAHLVAAIRRQQADVPITLVCHSQGNMVGMAAAFLGNKMADVKDAAGKSGRCVADTYVLCNPPYSLLRRNDTEGWLQGQVRDVDGNVGRQSGEARRQTLAAFFDIVRGQASEPAIDPCLRRMADNETHDFSLDKDKASHGCGPQKGTRGRVTLYCNPHDQVISATPIQGIGWLGLSAEQIKATRGDGVFTQRVFAQGFPVGQHGDYDYWSNHYRQPARGSADFWHPHSPISRYDPNKGVRASSSEAGKAASVRTASAMSALMKMLKTPINAVPPDDWRIPVTAPALPEVFTPQAVRFGVPSPQFDQNLDPPGTHRHAGKVRPAGEPYADTSVGGTPQGDRDTEAALRYEDHARLRMKARRGKLDGLDGKAMMEDDLSTATPEYLEWRKQEIQGQLAATCDTHATDHSTILTNPWHAEKALAYDVAIGVGHIGEEAMRELRIAADWRLSADMDKVGSSKVFLEYFSTGKFMKLSLLEWVRCDGSTGRMPAEIVDERMYKRPETS</sequence>
<dbReference type="RefSeq" id="WP_071080092.1">
    <property type="nucleotide sequence ID" value="NZ_LFKP01000014.1"/>
</dbReference>
<evidence type="ECO:0000259" key="3">
    <source>
        <dbReference type="Pfam" id="PF24322"/>
    </source>
</evidence>
<dbReference type="Pfam" id="PF24322">
    <property type="entry name" value="Tle3"/>
    <property type="match status" value="1"/>
</dbReference>
<comment type="caution">
    <text evidence="4">The sequence shown here is derived from an EMBL/GenBank/DDBJ whole genome shotgun (WGS) entry which is preliminary data.</text>
</comment>
<accession>A0A1S1U2M0</accession>
<evidence type="ECO:0000259" key="2">
    <source>
        <dbReference type="Pfam" id="PF11678"/>
    </source>
</evidence>
<gene>
    <name evidence="4" type="ORF">AKG95_28050</name>
</gene>
<protein>
    <recommendedName>
        <fullName evidence="6">DUF3274 domain-containing protein</fullName>
    </recommendedName>
</protein>
<evidence type="ECO:0008006" key="6">
    <source>
        <dbReference type="Google" id="ProtNLM"/>
    </source>
</evidence>
<dbReference type="EMBL" id="LFKP01000014">
    <property type="protein sequence ID" value="OHV94388.1"/>
    <property type="molecule type" value="Genomic_DNA"/>
</dbReference>
<reference evidence="4 5" key="1">
    <citation type="submission" date="2015-06" db="EMBL/GenBank/DDBJ databases">
        <title>Draft genome sequencing of a biphenyl-degrading bacterium, Janthinobacterium lividum MEG1.</title>
        <authorList>
            <person name="Shimodaira J."/>
            <person name="Hatta T."/>
        </authorList>
    </citation>
    <scope>NUCLEOTIDE SEQUENCE [LARGE SCALE GENOMIC DNA]</scope>
    <source>
        <strain evidence="4 5">MEG1</strain>
    </source>
</reference>